<dbReference type="SUPFAM" id="SSF55486">
    <property type="entry name" value="Metalloproteases ('zincins'), catalytic domain"/>
    <property type="match status" value="1"/>
</dbReference>
<sequence>MSIEHISGPSLETPRRRRLRTFAFDPMSTRLSGRHLTVSVPYETGLEPGPRGEAVEVVDYNPVHDTWAAMIDLDDPFVLAQDGMEPAEGDPRTHQQIVYAVTTGVLERFERYLGRRFRWRGEKQLRLVPHAFEGRNAFFDPKRKAVLFGYFRADANDPGANLPDQMIFTCLSSDIIAHEVTHAIVHRLRRYFSEPTNRDVLASHEAFADLIALFQHFSHRDVVFDAVTTTAGALDKGGVLFDLADEFGKSTGRGAALRRAIDPAVPREEQRTPERFRAATEPHERGACFVAAVFDAFLDHFEASVADLKRIASGGTGILPPGRLHPDLVNRVTTEAVRSADRHLAMVVRAFDYLPPLDVTFGDIVRAVVTADHALYPEDSLRLRAGLVESLRRRGIWPAQVASLSEEALVWPGPIQPLSLSPDVPLADLVLEATMNLDTDSRPGKRCPDFYRRLHAWAAGNAVALGLDPDSGTPIAVESVHVTFRLADDRQPRPEVVIQLVQRREDLEVQLQPGLPEDARTPLRAGTTLIARVSGEVIHVVSKPLPFTVPPTGTDAQLFHYLGAERLHNLQNWFGQVDDDDPLAPWLAEPAVSRLTFANLHGND</sequence>
<dbReference type="AlphaFoldDB" id="A0A7I7XZN3"/>
<dbReference type="EMBL" id="AP022612">
    <property type="protein sequence ID" value="BBZ34766.1"/>
    <property type="molecule type" value="Genomic_DNA"/>
</dbReference>
<organism evidence="1 2">
    <name type="scientific">Mycolicibacterium confluentis</name>
    <dbReference type="NCBI Taxonomy" id="28047"/>
    <lineage>
        <taxon>Bacteria</taxon>
        <taxon>Bacillati</taxon>
        <taxon>Actinomycetota</taxon>
        <taxon>Actinomycetes</taxon>
        <taxon>Mycobacteriales</taxon>
        <taxon>Mycobacteriaceae</taxon>
        <taxon>Mycolicibacterium</taxon>
    </lineage>
</organism>
<reference evidence="1" key="1">
    <citation type="journal article" date="2019" name="Emerg. Microbes Infect.">
        <title>Comprehensive subspecies identification of 175 nontuberculous mycobacteria species based on 7547 genomic profiles.</title>
        <authorList>
            <person name="Matsumoto Y."/>
            <person name="Kinjo T."/>
            <person name="Motooka D."/>
            <person name="Nabeya D."/>
            <person name="Jung N."/>
            <person name="Uechi K."/>
            <person name="Horii T."/>
            <person name="Iida T."/>
            <person name="Fujita J."/>
            <person name="Nakamura S."/>
        </authorList>
    </citation>
    <scope>NUCLEOTIDE SEQUENCE [LARGE SCALE GENOMIC DNA]</scope>
    <source>
        <strain evidence="1">JCM 13671</strain>
    </source>
</reference>
<dbReference type="RefSeq" id="WP_085148618.1">
    <property type="nucleotide sequence ID" value="NZ_AP022612.1"/>
</dbReference>
<evidence type="ECO:0000313" key="1">
    <source>
        <dbReference type="EMBL" id="BBZ34766.1"/>
    </source>
</evidence>
<protein>
    <submittedName>
        <fullName evidence="1">Uncharacterized protein</fullName>
    </submittedName>
</protein>
<proteinExistence type="predicted"/>
<keyword evidence="2" id="KW-1185">Reference proteome</keyword>
<dbReference type="Proteomes" id="UP000466931">
    <property type="component" value="Chromosome"/>
</dbReference>
<accession>A0A7I7XZN3</accession>
<dbReference type="CDD" id="cd09598">
    <property type="entry name" value="M4_like"/>
    <property type="match status" value="1"/>
</dbReference>
<gene>
    <name evidence="1" type="ORF">MCNF_33710</name>
</gene>
<reference evidence="1" key="2">
    <citation type="submission" date="2020-02" db="EMBL/GenBank/DDBJ databases">
        <authorList>
            <person name="Matsumoto Y."/>
            <person name="Motooka D."/>
            <person name="Nakamura S."/>
        </authorList>
    </citation>
    <scope>NUCLEOTIDE SEQUENCE</scope>
    <source>
        <strain evidence="1">JCM 13671</strain>
    </source>
</reference>
<name>A0A7I7XZN3_9MYCO</name>
<dbReference type="OrthoDB" id="178184at2"/>
<evidence type="ECO:0000313" key="2">
    <source>
        <dbReference type="Proteomes" id="UP000466931"/>
    </source>
</evidence>